<proteinExistence type="predicted"/>
<keyword evidence="2" id="KW-1185">Reference proteome</keyword>
<protein>
    <submittedName>
        <fullName evidence="1">Uncharacterized protein</fullName>
    </submittedName>
</protein>
<organism evidence="1 2">
    <name type="scientific">Rhododendron molle</name>
    <name type="common">Chinese azalea</name>
    <name type="synonym">Azalea mollis</name>
    <dbReference type="NCBI Taxonomy" id="49168"/>
    <lineage>
        <taxon>Eukaryota</taxon>
        <taxon>Viridiplantae</taxon>
        <taxon>Streptophyta</taxon>
        <taxon>Embryophyta</taxon>
        <taxon>Tracheophyta</taxon>
        <taxon>Spermatophyta</taxon>
        <taxon>Magnoliopsida</taxon>
        <taxon>eudicotyledons</taxon>
        <taxon>Gunneridae</taxon>
        <taxon>Pentapetalae</taxon>
        <taxon>asterids</taxon>
        <taxon>Ericales</taxon>
        <taxon>Ericaceae</taxon>
        <taxon>Ericoideae</taxon>
        <taxon>Rhodoreae</taxon>
        <taxon>Rhododendron</taxon>
    </lineage>
</organism>
<dbReference type="Proteomes" id="UP001062846">
    <property type="component" value="Chromosome 6"/>
</dbReference>
<accession>A0ACC0NDF2</accession>
<sequence>MTEEVEIGVADDVNPVEQSSLQASDGEALISSLLKTRKMMAEEEKIGVAIDIEPVEQSWPHIPDLMKEFEFEDFMNLGSSYDKKDHEIDEGDNGSVDEVEIAVPQCGMIFDTADEAYNFYNGYARKIGFSVRKQRTYKSKADQTKILRQVLVCSCEGTYKKIRTPRKRRENRRFDCKALLEFKLIGDKYQVIQFMSEHTHDLVPPQSAHYLRSQRRIEFSQVGLIDKMRSSGFKQSDIYSYMSTEAGGPQYLNFIPSDCYNLIQKKRAGFLKKGDSQCLLEYFKQKTQENKHFFYSFRTTNENEVRGVFFCDAKSRRDYGLFGDAICFDTTFRTNNYDMLCAPIVGINNHGQTTLFGCGLLDGETTDAVMWLFTTFLEAMGGKKPVSIFTDQSRAIANVISAMFPDSHHGLCLWHIYQNAAKHLSQVFAGFKSFTSRFKACIYDGETIEEFEESWKKLLVDFKLTDNVWLQKLYEFREKWAQVYSRAYFCAGMTTTQRSESINKFLKKYFGSTLVLREFVDQYAKAMASRREKEREVENKTQQTSPILVSQWSVEREASEKYTKKVFYLFQKEYQQTLDLSLKLENDDGTISTYIVKELEGWKKIPKLVYNPLEHSVSCTCRKFEFHGILCSHSLKLFRDLQYESLPPRYYLKRWTRTIVDEDIFDLHGDLIPNDTDLSLTIRYSGLSQISQRIVSKGSKFADVSSLTEVGLLVLEAKVESWISSRNANQNVTSNAQNSSTLNVDDEAPLRDPTKKQRRCQGNKRKRGSLEKKKTPCKKKGGKGENSTTKAMTRSKPLKEVEEDENAHDTTSTQGPHVEQPNMAANVGMNALQVPNSSCTSRKPSNLHRNVA</sequence>
<evidence type="ECO:0000313" key="2">
    <source>
        <dbReference type="Proteomes" id="UP001062846"/>
    </source>
</evidence>
<dbReference type="EMBL" id="CM046393">
    <property type="protein sequence ID" value="KAI8551230.1"/>
    <property type="molecule type" value="Genomic_DNA"/>
</dbReference>
<comment type="caution">
    <text evidence="1">The sequence shown here is derived from an EMBL/GenBank/DDBJ whole genome shotgun (WGS) entry which is preliminary data.</text>
</comment>
<evidence type="ECO:0000313" key="1">
    <source>
        <dbReference type="EMBL" id="KAI8551230.1"/>
    </source>
</evidence>
<name>A0ACC0NDF2_RHOML</name>
<gene>
    <name evidence="1" type="ORF">RHMOL_Rhmol06G0168700</name>
</gene>
<reference evidence="1" key="1">
    <citation type="submission" date="2022-02" db="EMBL/GenBank/DDBJ databases">
        <title>Plant Genome Project.</title>
        <authorList>
            <person name="Zhang R.-G."/>
        </authorList>
    </citation>
    <scope>NUCLEOTIDE SEQUENCE</scope>
    <source>
        <strain evidence="1">AT1</strain>
    </source>
</reference>